<evidence type="ECO:0000313" key="2">
    <source>
        <dbReference type="EMBL" id="SUI58205.1"/>
    </source>
</evidence>
<dbReference type="InterPro" id="IPR013149">
    <property type="entry name" value="ADH-like_C"/>
</dbReference>
<evidence type="ECO:0000259" key="1">
    <source>
        <dbReference type="SMART" id="SM00829"/>
    </source>
</evidence>
<feature type="domain" description="Enoyl reductase (ER)" evidence="1">
    <location>
        <begin position="13"/>
        <end position="324"/>
    </location>
</feature>
<dbReference type="InterPro" id="IPR051397">
    <property type="entry name" value="Zn-ADH-like_protein"/>
</dbReference>
<reference evidence="2 3" key="1">
    <citation type="submission" date="2018-06" db="EMBL/GenBank/DDBJ databases">
        <authorList>
            <consortium name="Pathogen Informatics"/>
            <person name="Doyle S."/>
        </authorList>
    </citation>
    <scope>NUCLEOTIDE SEQUENCE [LARGE SCALE GENOMIC DNA]</scope>
    <source>
        <strain evidence="2 3">NCTC10738</strain>
    </source>
</reference>
<dbReference type="PANTHER" id="PTHR43677">
    <property type="entry name" value="SHORT-CHAIN DEHYDROGENASE/REDUCTASE"/>
    <property type="match status" value="1"/>
</dbReference>
<dbReference type="AlphaFoldDB" id="A0A379ZCA8"/>
<organism evidence="2 3">
    <name type="scientific">Shewanella algae</name>
    <dbReference type="NCBI Taxonomy" id="38313"/>
    <lineage>
        <taxon>Bacteria</taxon>
        <taxon>Pseudomonadati</taxon>
        <taxon>Pseudomonadota</taxon>
        <taxon>Gammaproteobacteria</taxon>
        <taxon>Alteromonadales</taxon>
        <taxon>Shewanellaceae</taxon>
        <taxon>Shewanella</taxon>
    </lineage>
</organism>
<dbReference type="RefSeq" id="WP_044735441.1">
    <property type="nucleotide sequence ID" value="NZ_AP024615.1"/>
</dbReference>
<dbReference type="SUPFAM" id="SSF51735">
    <property type="entry name" value="NAD(P)-binding Rossmann-fold domains"/>
    <property type="match status" value="1"/>
</dbReference>
<keyword evidence="3" id="KW-1185">Reference proteome</keyword>
<dbReference type="InterPro" id="IPR020843">
    <property type="entry name" value="ER"/>
</dbReference>
<accession>A0A379ZCA8</accession>
<dbReference type="InterPro" id="IPR014188">
    <property type="entry name" value="Acrylyl-CoA_reductase_AcuI"/>
</dbReference>
<dbReference type="Pfam" id="PF00107">
    <property type="entry name" value="ADH_zinc_N"/>
    <property type="match status" value="1"/>
</dbReference>
<dbReference type="PANTHER" id="PTHR43677:SF1">
    <property type="entry name" value="ACRYLYL-COA REDUCTASE ACUI-RELATED"/>
    <property type="match status" value="1"/>
</dbReference>
<dbReference type="Gene3D" id="3.90.180.10">
    <property type="entry name" value="Medium-chain alcohol dehydrogenases, catalytic domain"/>
    <property type="match status" value="1"/>
</dbReference>
<dbReference type="EC" id="1.6.5.-" evidence="2"/>
<evidence type="ECO:0000313" key="3">
    <source>
        <dbReference type="Proteomes" id="UP000254069"/>
    </source>
</evidence>
<dbReference type="SMART" id="SM00829">
    <property type="entry name" value="PKS_ER"/>
    <property type="match status" value="1"/>
</dbReference>
<dbReference type="EMBL" id="UGYO01000001">
    <property type="protein sequence ID" value="SUI58205.1"/>
    <property type="molecule type" value="Genomic_DNA"/>
</dbReference>
<protein>
    <submittedName>
        <fullName evidence="2">Quinone oxidoreductase YhdH</fullName>
        <ecNumber evidence="2">1.6.5.-</ecNumber>
    </submittedName>
</protein>
<dbReference type="Proteomes" id="UP000254069">
    <property type="component" value="Unassembled WGS sequence"/>
</dbReference>
<keyword evidence="2" id="KW-0560">Oxidoreductase</keyword>
<dbReference type="NCBIfam" id="TIGR02823">
    <property type="entry name" value="oxido_YhdH"/>
    <property type="match status" value="1"/>
</dbReference>
<name>A0A379ZCA8_9GAMM</name>
<dbReference type="Pfam" id="PF08240">
    <property type="entry name" value="ADH_N"/>
    <property type="match status" value="1"/>
</dbReference>
<dbReference type="GO" id="GO:0043957">
    <property type="term" value="F:acryloyl-CoA reductase (NADPH) activity"/>
    <property type="evidence" value="ECO:0007669"/>
    <property type="project" value="TreeGrafter"/>
</dbReference>
<dbReference type="InterPro" id="IPR011032">
    <property type="entry name" value="GroES-like_sf"/>
</dbReference>
<sequence>MFKALVLTQNDKRTQAQITQLEDSDLPEGDVLVDVAYSSLNYKDGLAVTGLGKIIRQFPMVPGIDFAGVVRESAHPDYEPGDEVILTGWGVGENHWGGMAESARVKGDWLVPMPLGCTAAKSMMIGTAGLTAMLCVQALQQAGIKPEDGEVLVTGASGGVGSVAVTLLAKLGFKVVASTGRLEQNAAWLKQLGASDLIERSELEQDARPLDKQRWAAVVDTVGNKVLASALSQLNYGGVAAICGLAGGFALPTTVMPFILRGVSLLGIDSVQCPAAKRRAAWEQIVALLPESYYQEACHEITLEQVPEAAAQIVKGEISGRTLIKVG</sequence>
<dbReference type="InterPro" id="IPR013154">
    <property type="entry name" value="ADH-like_N"/>
</dbReference>
<dbReference type="SUPFAM" id="SSF50129">
    <property type="entry name" value="GroES-like"/>
    <property type="match status" value="1"/>
</dbReference>
<gene>
    <name evidence="2" type="primary">yhdH</name>
    <name evidence="2" type="ORF">NCTC10738_01375</name>
</gene>
<dbReference type="InterPro" id="IPR036291">
    <property type="entry name" value="NAD(P)-bd_dom_sf"/>
</dbReference>
<dbReference type="Gene3D" id="3.40.50.720">
    <property type="entry name" value="NAD(P)-binding Rossmann-like Domain"/>
    <property type="match status" value="1"/>
</dbReference>
<proteinExistence type="predicted"/>
<dbReference type="CDD" id="cd08288">
    <property type="entry name" value="MDR_yhdh"/>
    <property type="match status" value="1"/>
</dbReference>